<dbReference type="GO" id="GO:1990481">
    <property type="term" value="P:mRNA pseudouridine synthesis"/>
    <property type="evidence" value="ECO:0007669"/>
    <property type="project" value="TreeGrafter"/>
</dbReference>
<gene>
    <name evidence="5 8" type="primary">truB</name>
    <name evidence="8" type="ORF">IAD32_03990</name>
</gene>
<dbReference type="InterPro" id="IPR014780">
    <property type="entry name" value="tRNA_psdUridine_synth_TruB"/>
</dbReference>
<dbReference type="EC" id="5.4.99.25" evidence="5"/>
<name>A0A9D0ZGY9_9FIRM</name>
<keyword evidence="3 5" id="KW-0819">tRNA processing</keyword>
<comment type="similarity">
    <text evidence="2 5">Belongs to the pseudouridine synthase TruB family. Type 1 subfamily.</text>
</comment>
<dbReference type="Proteomes" id="UP000886787">
    <property type="component" value="Unassembled WGS sequence"/>
</dbReference>
<dbReference type="PANTHER" id="PTHR13767">
    <property type="entry name" value="TRNA-PSEUDOURIDINE SYNTHASE"/>
    <property type="match status" value="1"/>
</dbReference>
<dbReference type="InterPro" id="IPR020103">
    <property type="entry name" value="PsdUridine_synth_cat_dom_sf"/>
</dbReference>
<dbReference type="Gene3D" id="3.30.2350.10">
    <property type="entry name" value="Pseudouridine synthase"/>
    <property type="match status" value="1"/>
</dbReference>
<dbReference type="GO" id="GO:0160148">
    <property type="term" value="F:tRNA pseudouridine(55) synthase activity"/>
    <property type="evidence" value="ECO:0007669"/>
    <property type="project" value="UniProtKB-EC"/>
</dbReference>
<reference evidence="8" key="2">
    <citation type="journal article" date="2021" name="PeerJ">
        <title>Extensive microbial diversity within the chicken gut microbiome revealed by metagenomics and culture.</title>
        <authorList>
            <person name="Gilroy R."/>
            <person name="Ravi A."/>
            <person name="Getino M."/>
            <person name="Pursley I."/>
            <person name="Horton D.L."/>
            <person name="Alikhan N.F."/>
            <person name="Baker D."/>
            <person name="Gharbi K."/>
            <person name="Hall N."/>
            <person name="Watson M."/>
            <person name="Adriaenssens E.M."/>
            <person name="Foster-Nyarko E."/>
            <person name="Jarju S."/>
            <person name="Secka A."/>
            <person name="Antonio M."/>
            <person name="Oren A."/>
            <person name="Chaudhuri R.R."/>
            <person name="La Ragione R."/>
            <person name="Hildebrand F."/>
            <person name="Pallen M.J."/>
        </authorList>
    </citation>
    <scope>NUCLEOTIDE SEQUENCE</scope>
    <source>
        <strain evidence="8">ChiSjej1B19-3389</strain>
    </source>
</reference>
<feature type="active site" description="Nucleophile" evidence="5">
    <location>
        <position position="38"/>
    </location>
</feature>
<dbReference type="CDD" id="cd02573">
    <property type="entry name" value="PseudoU_synth_EcTruB"/>
    <property type="match status" value="1"/>
</dbReference>
<keyword evidence="4 5" id="KW-0413">Isomerase</keyword>
<accession>A0A9D0ZGY9</accession>
<dbReference type="InterPro" id="IPR032819">
    <property type="entry name" value="TruB_C"/>
</dbReference>
<dbReference type="GO" id="GO:0003723">
    <property type="term" value="F:RNA binding"/>
    <property type="evidence" value="ECO:0007669"/>
    <property type="project" value="InterPro"/>
</dbReference>
<dbReference type="GO" id="GO:0031119">
    <property type="term" value="P:tRNA pseudouridine synthesis"/>
    <property type="evidence" value="ECO:0007669"/>
    <property type="project" value="UniProtKB-UniRule"/>
</dbReference>
<dbReference type="PANTHER" id="PTHR13767:SF2">
    <property type="entry name" value="PSEUDOURIDYLATE SYNTHASE TRUB1"/>
    <property type="match status" value="1"/>
</dbReference>
<comment type="caution">
    <text evidence="8">The sequence shown here is derived from an EMBL/GenBank/DDBJ whole genome shotgun (WGS) entry which is preliminary data.</text>
</comment>
<dbReference type="SUPFAM" id="SSF55120">
    <property type="entry name" value="Pseudouridine synthase"/>
    <property type="match status" value="1"/>
</dbReference>
<evidence type="ECO:0000313" key="9">
    <source>
        <dbReference type="Proteomes" id="UP000886787"/>
    </source>
</evidence>
<feature type="domain" description="tRNA pseudouridylate synthase B C-terminal" evidence="7">
    <location>
        <begin position="174"/>
        <end position="230"/>
    </location>
</feature>
<proteinExistence type="inferred from homology"/>
<evidence type="ECO:0000313" key="8">
    <source>
        <dbReference type="EMBL" id="HIQ80427.1"/>
    </source>
</evidence>
<reference evidence="8" key="1">
    <citation type="submission" date="2020-10" db="EMBL/GenBank/DDBJ databases">
        <authorList>
            <person name="Gilroy R."/>
        </authorList>
    </citation>
    <scope>NUCLEOTIDE SEQUENCE</scope>
    <source>
        <strain evidence="8">ChiSjej1B19-3389</strain>
    </source>
</reference>
<evidence type="ECO:0000256" key="3">
    <source>
        <dbReference type="ARBA" id="ARBA00022694"/>
    </source>
</evidence>
<dbReference type="HAMAP" id="MF_01080">
    <property type="entry name" value="TruB_bact"/>
    <property type="match status" value="1"/>
</dbReference>
<dbReference type="NCBIfam" id="TIGR00431">
    <property type="entry name" value="TruB"/>
    <property type="match status" value="1"/>
</dbReference>
<evidence type="ECO:0000256" key="2">
    <source>
        <dbReference type="ARBA" id="ARBA00005642"/>
    </source>
</evidence>
<organism evidence="8 9">
    <name type="scientific">Candidatus Scatavimonas merdigallinarum</name>
    <dbReference type="NCBI Taxonomy" id="2840914"/>
    <lineage>
        <taxon>Bacteria</taxon>
        <taxon>Bacillati</taxon>
        <taxon>Bacillota</taxon>
        <taxon>Clostridia</taxon>
        <taxon>Eubacteriales</taxon>
        <taxon>Oscillospiraceae</taxon>
        <taxon>Oscillospiraceae incertae sedis</taxon>
        <taxon>Candidatus Scatavimonas</taxon>
    </lineage>
</organism>
<evidence type="ECO:0000259" key="7">
    <source>
        <dbReference type="Pfam" id="PF16198"/>
    </source>
</evidence>
<evidence type="ECO:0000259" key="6">
    <source>
        <dbReference type="Pfam" id="PF01509"/>
    </source>
</evidence>
<feature type="domain" description="Pseudouridine synthase II N-terminal" evidence="6">
    <location>
        <begin position="23"/>
        <end position="173"/>
    </location>
</feature>
<evidence type="ECO:0000256" key="5">
    <source>
        <dbReference type="HAMAP-Rule" id="MF_01080"/>
    </source>
</evidence>
<comment type="catalytic activity">
    <reaction evidence="1 5">
        <text>uridine(55) in tRNA = pseudouridine(55) in tRNA</text>
        <dbReference type="Rhea" id="RHEA:42532"/>
        <dbReference type="Rhea" id="RHEA-COMP:10101"/>
        <dbReference type="Rhea" id="RHEA-COMP:10102"/>
        <dbReference type="ChEBI" id="CHEBI:65314"/>
        <dbReference type="ChEBI" id="CHEBI:65315"/>
        <dbReference type="EC" id="5.4.99.25"/>
    </reaction>
</comment>
<dbReference type="AlphaFoldDB" id="A0A9D0ZGY9"/>
<dbReference type="Pfam" id="PF16198">
    <property type="entry name" value="TruB_C_2"/>
    <property type="match status" value="1"/>
</dbReference>
<comment type="function">
    <text evidence="5">Responsible for synthesis of pseudouridine from uracil-55 in the psi GC loop of transfer RNAs.</text>
</comment>
<evidence type="ECO:0000256" key="1">
    <source>
        <dbReference type="ARBA" id="ARBA00000385"/>
    </source>
</evidence>
<dbReference type="InterPro" id="IPR002501">
    <property type="entry name" value="PsdUridine_synth_N"/>
</dbReference>
<sequence>MNGVIIIDKPQGFTSFDVIAVMRRLCAQRKIGHTGTLDPMATGVLPLLLGSATRAQALIPDSDKEYVAQFQLGITTDTLDSTGKTLTQKPYTDIGRQQILQVCAQFEGKIMQTPPMYSAVQKDGQRLYDLARKGVTVERAPRPVAIRALSLQDYREKEGTGTIRVSCSKGTYIRSLVDDMGAALGCGAVLTGLRRTGACGFTLEQAATLEQMRALAQQGLAAQRLLPTEHLFLCYRAITVTERQATRFKNGGALDLARTSLHHEDCPDGSLFRIKDAQGVFLGLGVIRKAREQLAVWKLFCTRE</sequence>
<evidence type="ECO:0000256" key="4">
    <source>
        <dbReference type="ARBA" id="ARBA00023235"/>
    </source>
</evidence>
<dbReference type="EMBL" id="DVFW01000021">
    <property type="protein sequence ID" value="HIQ80427.1"/>
    <property type="molecule type" value="Genomic_DNA"/>
</dbReference>
<protein>
    <recommendedName>
        <fullName evidence="5">tRNA pseudouridine synthase B</fullName>
        <ecNumber evidence="5">5.4.99.25</ecNumber>
    </recommendedName>
    <alternativeName>
        <fullName evidence="5">tRNA pseudouridine(55) synthase</fullName>
        <shortName evidence="5">Psi55 synthase</shortName>
    </alternativeName>
    <alternativeName>
        <fullName evidence="5">tRNA pseudouridylate synthase</fullName>
    </alternativeName>
    <alternativeName>
        <fullName evidence="5">tRNA-uridine isomerase</fullName>
    </alternativeName>
</protein>
<dbReference type="Pfam" id="PF01509">
    <property type="entry name" value="TruB_N"/>
    <property type="match status" value="1"/>
</dbReference>